<sequence>MPNPWEIQQWTRHPAPPLRPPTPFSPPALIPRPRGVGPVALPWLGAFGAAPFDMRQQAPAHILPRLPLHHLTTPYDFNNIINPWVRTNPEVVPNLWNALPQDGLRRAFHLVLGAVAASSPLNAVDDFCQRLLAELELALREDTRYSMRQGSLSVSQRSKHMFRSFAEISHSCHSPPLGDVLRDFFLTHVRHLAEYDSPRFLAQWCHSIMRSFMAGEDKDLCLIQLLEYRPGLIDELDLESGVRSRRVRDYLIGLAVTNGVPVLSTRSPQSRYPNDHGYASRDDWNGSGHHTDDEDYIAEAENKRDFHRKEAELLNNKISRFGTATTGRPRGRSMDPRDDPGYRTFGYPRGRPQRRDESLPPRLRYWSRSCSRGWSSRWPW</sequence>
<feature type="region of interest" description="Disordered" evidence="1">
    <location>
        <begin position="264"/>
        <end position="292"/>
    </location>
</feature>
<feature type="compositionally biased region" description="Basic and acidic residues" evidence="1">
    <location>
        <begin position="278"/>
        <end position="292"/>
    </location>
</feature>
<proteinExistence type="predicted"/>
<accession>A0A1V8SB71</accession>
<reference evidence="3" key="1">
    <citation type="submission" date="2017-03" db="EMBL/GenBank/DDBJ databases">
        <title>Genomes of endolithic fungi from Antarctica.</title>
        <authorList>
            <person name="Coleine C."/>
            <person name="Masonjones S."/>
            <person name="Stajich J.E."/>
        </authorList>
    </citation>
    <scope>NUCLEOTIDE SEQUENCE [LARGE SCALE GENOMIC DNA]</scope>
    <source>
        <strain evidence="3">CCFEE 5527</strain>
    </source>
</reference>
<comment type="caution">
    <text evidence="2">The sequence shown here is derived from an EMBL/GenBank/DDBJ whole genome shotgun (WGS) entry which is preliminary data.</text>
</comment>
<dbReference type="EMBL" id="NAJO01000066">
    <property type="protein sequence ID" value="OQN96464.1"/>
    <property type="molecule type" value="Genomic_DNA"/>
</dbReference>
<name>A0A1V8SB71_9PEZI</name>
<dbReference type="AlphaFoldDB" id="A0A1V8SB71"/>
<evidence type="ECO:0000256" key="1">
    <source>
        <dbReference type="SAM" id="MobiDB-lite"/>
    </source>
</evidence>
<protein>
    <submittedName>
        <fullName evidence="2">Uncharacterized protein</fullName>
    </submittedName>
</protein>
<dbReference type="Proteomes" id="UP000192596">
    <property type="component" value="Unassembled WGS sequence"/>
</dbReference>
<dbReference type="InParanoid" id="A0A1V8SB71"/>
<feature type="compositionally biased region" description="Pro residues" evidence="1">
    <location>
        <begin position="14"/>
        <end position="25"/>
    </location>
</feature>
<evidence type="ECO:0000313" key="2">
    <source>
        <dbReference type="EMBL" id="OQN96464.1"/>
    </source>
</evidence>
<keyword evidence="3" id="KW-1185">Reference proteome</keyword>
<feature type="region of interest" description="Disordered" evidence="1">
    <location>
        <begin position="1"/>
        <end position="25"/>
    </location>
</feature>
<feature type="region of interest" description="Disordered" evidence="1">
    <location>
        <begin position="319"/>
        <end position="358"/>
    </location>
</feature>
<gene>
    <name evidence="2" type="ORF">B0A48_17520</name>
</gene>
<evidence type="ECO:0000313" key="3">
    <source>
        <dbReference type="Proteomes" id="UP000192596"/>
    </source>
</evidence>
<organism evidence="2 3">
    <name type="scientific">Cryoendolithus antarcticus</name>
    <dbReference type="NCBI Taxonomy" id="1507870"/>
    <lineage>
        <taxon>Eukaryota</taxon>
        <taxon>Fungi</taxon>
        <taxon>Dikarya</taxon>
        <taxon>Ascomycota</taxon>
        <taxon>Pezizomycotina</taxon>
        <taxon>Dothideomycetes</taxon>
        <taxon>Dothideomycetidae</taxon>
        <taxon>Cladosporiales</taxon>
        <taxon>Cladosporiaceae</taxon>
        <taxon>Cryoendolithus</taxon>
    </lineage>
</organism>
<feature type="compositionally biased region" description="Polar residues" evidence="1">
    <location>
        <begin position="1"/>
        <end position="11"/>
    </location>
</feature>
<feature type="compositionally biased region" description="Basic and acidic residues" evidence="1">
    <location>
        <begin position="332"/>
        <end position="341"/>
    </location>
</feature>